<dbReference type="PANTHER" id="PTHR30502">
    <property type="entry name" value="2-KETO-3-DEOXY-L-RHAMNONATE ALDOLASE"/>
    <property type="match status" value="1"/>
</dbReference>
<dbReference type="GO" id="GO:0046872">
    <property type="term" value="F:metal ion binding"/>
    <property type="evidence" value="ECO:0007669"/>
    <property type="project" value="UniProtKB-KW"/>
</dbReference>
<dbReference type="InterPro" id="IPR050251">
    <property type="entry name" value="HpcH-HpaI_aldolase"/>
</dbReference>
<feature type="domain" description="HpcH/HpaI aldolase/citrate lyase" evidence="4">
    <location>
        <begin position="31"/>
        <end position="211"/>
    </location>
</feature>
<comment type="caution">
    <text evidence="5">The sequence shown here is derived from an EMBL/GenBank/DDBJ whole genome shotgun (WGS) entry which is preliminary data.</text>
</comment>
<gene>
    <name evidence="5" type="ORF">CSA56_08895</name>
</gene>
<accession>A0A2G6KEB4</accession>
<dbReference type="EMBL" id="PDSK01000092">
    <property type="protein sequence ID" value="PIE34024.1"/>
    <property type="molecule type" value="Genomic_DNA"/>
</dbReference>
<reference evidence="5 6" key="1">
    <citation type="submission" date="2017-10" db="EMBL/GenBank/DDBJ databases">
        <title>Novel microbial diversity and functional potential in the marine mammal oral microbiome.</title>
        <authorList>
            <person name="Dudek N.K."/>
            <person name="Sun C.L."/>
            <person name="Burstein D."/>
            <person name="Kantor R.S."/>
            <person name="Aliaga Goltsman D.S."/>
            <person name="Bik E.M."/>
            <person name="Thomas B.C."/>
            <person name="Banfield J.F."/>
            <person name="Relman D.A."/>
        </authorList>
    </citation>
    <scope>NUCLEOTIDE SEQUENCE [LARGE SCALE GENOMIC DNA]</scope>
    <source>
        <strain evidence="5">DOLJORAL78_47_16</strain>
    </source>
</reference>
<dbReference type="Gene3D" id="3.20.20.60">
    <property type="entry name" value="Phosphoenolpyruvate-binding domains"/>
    <property type="match status" value="1"/>
</dbReference>
<dbReference type="InterPro" id="IPR005000">
    <property type="entry name" value="Aldolase/citrate-lyase_domain"/>
</dbReference>
<keyword evidence="2" id="KW-0479">Metal-binding</keyword>
<dbReference type="GO" id="GO:0005737">
    <property type="term" value="C:cytoplasm"/>
    <property type="evidence" value="ECO:0007669"/>
    <property type="project" value="TreeGrafter"/>
</dbReference>
<dbReference type="GO" id="GO:0016832">
    <property type="term" value="F:aldehyde-lyase activity"/>
    <property type="evidence" value="ECO:0007669"/>
    <property type="project" value="TreeGrafter"/>
</dbReference>
<proteinExistence type="inferred from homology"/>
<evidence type="ECO:0000256" key="1">
    <source>
        <dbReference type="ARBA" id="ARBA00005568"/>
    </source>
</evidence>
<evidence type="ECO:0000313" key="5">
    <source>
        <dbReference type="EMBL" id="PIE34024.1"/>
    </source>
</evidence>
<dbReference type="InterPro" id="IPR015813">
    <property type="entry name" value="Pyrv/PenolPyrv_kinase-like_dom"/>
</dbReference>
<protein>
    <submittedName>
        <fullName evidence="5">Aldolase</fullName>
    </submittedName>
</protein>
<dbReference type="Proteomes" id="UP000230821">
    <property type="component" value="Unassembled WGS sequence"/>
</dbReference>
<dbReference type="Pfam" id="PF03328">
    <property type="entry name" value="HpcH_HpaI"/>
    <property type="match status" value="1"/>
</dbReference>
<evidence type="ECO:0000313" key="6">
    <source>
        <dbReference type="Proteomes" id="UP000230821"/>
    </source>
</evidence>
<evidence type="ECO:0000259" key="4">
    <source>
        <dbReference type="Pfam" id="PF03328"/>
    </source>
</evidence>
<sequence length="271" mass="29845">MNIQEIKNAISNKDQVFGTLSVSMSPHFPAALKNTALDFVFIDTEHIALNRETLSWMCQTYTAMNLAPIVRISSPDPYAACQALDGGAAGVIAPYIETVEQVQALRGAIKLRPLKGKKLQRILDGKDELCGELKKYLSEKNANNLFLVNIESSPAIENLDAMLSVPDLDGTLIGPHDLSCSLGIPEQYEHPRFVEALRKIITRTRQKGLIAGIHFFHGSASLAAAWIRMGINFHIQNADIIYVAEGLKRDIQAIQKELGRNAASHSEQMIV</sequence>
<organism evidence="5 6">
    <name type="scientific">candidate division KSB3 bacterium</name>
    <dbReference type="NCBI Taxonomy" id="2044937"/>
    <lineage>
        <taxon>Bacteria</taxon>
        <taxon>candidate division KSB3</taxon>
    </lineage>
</organism>
<dbReference type="PANTHER" id="PTHR30502:SF0">
    <property type="entry name" value="PHOSPHOENOLPYRUVATE CARBOXYLASE FAMILY PROTEIN"/>
    <property type="match status" value="1"/>
</dbReference>
<name>A0A2G6KEB4_9BACT</name>
<dbReference type="SUPFAM" id="SSF51621">
    <property type="entry name" value="Phosphoenolpyruvate/pyruvate domain"/>
    <property type="match status" value="1"/>
</dbReference>
<evidence type="ECO:0000256" key="2">
    <source>
        <dbReference type="ARBA" id="ARBA00022723"/>
    </source>
</evidence>
<evidence type="ECO:0000256" key="3">
    <source>
        <dbReference type="ARBA" id="ARBA00023239"/>
    </source>
</evidence>
<comment type="similarity">
    <text evidence="1">Belongs to the HpcH/HpaI aldolase family.</text>
</comment>
<keyword evidence="3" id="KW-0456">Lyase</keyword>
<dbReference type="AlphaFoldDB" id="A0A2G6KEB4"/>
<dbReference type="InterPro" id="IPR040442">
    <property type="entry name" value="Pyrv_kinase-like_dom_sf"/>
</dbReference>